<comment type="similarity">
    <text evidence="2">Belongs to the bacteroidetes fimbrillin superfamily. FimB/Mfa2 family.</text>
</comment>
<evidence type="ECO:0000256" key="4">
    <source>
        <dbReference type="ARBA" id="ARBA00023136"/>
    </source>
</evidence>
<keyword evidence="6" id="KW-0998">Cell outer membrane</keyword>
<dbReference type="RefSeq" id="WP_028726301.1">
    <property type="nucleotide sequence ID" value="NZ_AUAE01000008.1"/>
</dbReference>
<dbReference type="PROSITE" id="PS51257">
    <property type="entry name" value="PROKAR_LIPOPROTEIN"/>
    <property type="match status" value="1"/>
</dbReference>
<accession>A0A0F5JDB3</accession>
<dbReference type="GO" id="GO:0009279">
    <property type="term" value="C:cell outer membrane"/>
    <property type="evidence" value="ECO:0007669"/>
    <property type="project" value="UniProtKB-SubCell"/>
</dbReference>
<dbReference type="AlphaFoldDB" id="A0A0F5JDB3"/>
<dbReference type="Pfam" id="PF08842">
    <property type="entry name" value="Mfa2"/>
    <property type="match status" value="1"/>
</dbReference>
<evidence type="ECO:0000256" key="7">
    <source>
        <dbReference type="ARBA" id="ARBA00023288"/>
    </source>
</evidence>
<dbReference type="EMBL" id="AQHW01000015">
    <property type="protein sequence ID" value="KKB55851.1"/>
    <property type="molecule type" value="Genomic_DNA"/>
</dbReference>
<evidence type="ECO:0000313" key="9">
    <source>
        <dbReference type="EMBL" id="KKB55851.1"/>
    </source>
</evidence>
<comment type="caution">
    <text evidence="9">The sequence shown here is derived from an EMBL/GenBank/DDBJ whole genome shotgun (WGS) entry which is preliminary data.</text>
</comment>
<evidence type="ECO:0000256" key="1">
    <source>
        <dbReference type="ARBA" id="ARBA00004442"/>
    </source>
</evidence>
<evidence type="ECO:0000313" key="10">
    <source>
        <dbReference type="Proteomes" id="UP000033035"/>
    </source>
</evidence>
<keyword evidence="7" id="KW-0449">Lipoprotein</keyword>
<protein>
    <recommendedName>
        <fullName evidence="11">Major fimbrial subunit protein N-terminal domain-containing protein</fullName>
    </recommendedName>
</protein>
<evidence type="ECO:0000256" key="2">
    <source>
        <dbReference type="ARBA" id="ARBA00007248"/>
    </source>
</evidence>
<dbReference type="STRING" id="1203610.HMPREF1536_03326"/>
<dbReference type="PATRIC" id="fig|1203610.3.peg.3389"/>
<evidence type="ECO:0008006" key="11">
    <source>
        <dbReference type="Google" id="ProtNLM"/>
    </source>
</evidence>
<proteinExistence type="inferred from homology"/>
<reference evidence="9 10" key="1">
    <citation type="submission" date="2013-04" db="EMBL/GenBank/DDBJ databases">
        <title>The Genome Sequence of Parabacteroides gordonii DSM 23371.</title>
        <authorList>
            <consortium name="The Broad Institute Genomics Platform"/>
            <person name="Earl A."/>
            <person name="Ward D."/>
            <person name="Feldgarden M."/>
            <person name="Gevers D."/>
            <person name="Martens E."/>
            <person name="Sakamoto M."/>
            <person name="Benno Y."/>
            <person name="Suzuki N."/>
            <person name="Matsunaga N."/>
            <person name="Koshihara K."/>
            <person name="Seki M."/>
            <person name="Komiya H."/>
            <person name="Walker B."/>
            <person name="Young S."/>
            <person name="Zeng Q."/>
            <person name="Gargeya S."/>
            <person name="Fitzgerald M."/>
            <person name="Haas B."/>
            <person name="Abouelleil A."/>
            <person name="Allen A.W."/>
            <person name="Alvarado L."/>
            <person name="Arachchi H.M."/>
            <person name="Berlin A.M."/>
            <person name="Chapman S.B."/>
            <person name="Gainer-Dewar J."/>
            <person name="Goldberg J."/>
            <person name="Griggs A."/>
            <person name="Gujja S."/>
            <person name="Hansen M."/>
            <person name="Howarth C."/>
            <person name="Imamovic A."/>
            <person name="Ireland A."/>
            <person name="Larimer J."/>
            <person name="McCowan C."/>
            <person name="Murphy C."/>
            <person name="Pearson M."/>
            <person name="Poon T.W."/>
            <person name="Priest M."/>
            <person name="Roberts A."/>
            <person name="Saif S."/>
            <person name="Shea T."/>
            <person name="Sisk P."/>
            <person name="Sykes S."/>
            <person name="Wortman J."/>
            <person name="Nusbaum C."/>
            <person name="Birren B."/>
        </authorList>
    </citation>
    <scope>NUCLEOTIDE SEQUENCE [LARGE SCALE GENOMIC DNA]</scope>
    <source>
        <strain evidence="9 10">MS-1</strain>
    </source>
</reference>
<keyword evidence="5" id="KW-0564">Palmitate</keyword>
<keyword evidence="3 8" id="KW-0732">Signal</keyword>
<name>A0A0F5JDB3_9BACT</name>
<feature type="signal peptide" evidence="8">
    <location>
        <begin position="1"/>
        <end position="21"/>
    </location>
</feature>
<evidence type="ECO:0000256" key="6">
    <source>
        <dbReference type="ARBA" id="ARBA00023237"/>
    </source>
</evidence>
<evidence type="ECO:0000256" key="5">
    <source>
        <dbReference type="ARBA" id="ARBA00023139"/>
    </source>
</evidence>
<comment type="subcellular location">
    <subcellularLocation>
        <location evidence="1">Cell outer membrane</location>
    </subcellularLocation>
</comment>
<keyword evidence="10" id="KW-1185">Reference proteome</keyword>
<organism evidence="9 10">
    <name type="scientific">Parabacteroides gordonii MS-1 = DSM 23371</name>
    <dbReference type="NCBI Taxonomy" id="1203610"/>
    <lineage>
        <taxon>Bacteria</taxon>
        <taxon>Pseudomonadati</taxon>
        <taxon>Bacteroidota</taxon>
        <taxon>Bacteroidia</taxon>
        <taxon>Bacteroidales</taxon>
        <taxon>Tannerellaceae</taxon>
        <taxon>Parabacteroides</taxon>
    </lineage>
</organism>
<sequence>MIYIVRHISWLILLLLTAACTTEEIIERDNGGETQGSDVVIDFQTGNEKKTRTTLTGSDHIQHVTYVHLYIFKGSDPASPCIGAEDVEWRQPVGQTARQKYMLKTKLTPYETYTLLAVGLDCRLDADGNADLTTNSAATYGLPGSIVAGTPLGDAVAKLTDAKEQDDIAGSELFAGSVIIEAASDGTAMTTVDLWRRVAGVQGYFTNIPTGVTRIELILYKDQYLDVPLMKRTIGDHGTTPLSGSTVLLDIPVTADELQKETLTADDGTTYTKLSGSVLQAAYMLPVDAPSAGTGTFVLKTYKGDVEEKTYKVNAKLQNGALVNSFPILANHFYTLGIKNGTTDEPIDLGGTIDETVFIRVDGSWQADVDIPM</sequence>
<dbReference type="HOGENOM" id="CLU_760021_0_0_10"/>
<evidence type="ECO:0000256" key="3">
    <source>
        <dbReference type="ARBA" id="ARBA00022729"/>
    </source>
</evidence>
<evidence type="ECO:0000256" key="8">
    <source>
        <dbReference type="SAM" id="SignalP"/>
    </source>
</evidence>
<dbReference type="Proteomes" id="UP000033035">
    <property type="component" value="Unassembled WGS sequence"/>
</dbReference>
<keyword evidence="4" id="KW-0472">Membrane</keyword>
<dbReference type="InterPro" id="IPR014941">
    <property type="entry name" value="FimB/Mfa2/Mfa3"/>
</dbReference>
<gene>
    <name evidence="9" type="ORF">HMPREF1536_03326</name>
</gene>
<feature type="chain" id="PRO_5002489713" description="Major fimbrial subunit protein N-terminal domain-containing protein" evidence="8">
    <location>
        <begin position="22"/>
        <end position="373"/>
    </location>
</feature>